<comment type="caution">
    <text evidence="3">The sequence shown here is derived from an EMBL/GenBank/DDBJ whole genome shotgun (WGS) entry which is preliminary data.</text>
</comment>
<dbReference type="Pfam" id="PF02613">
    <property type="entry name" value="Nitrate_red_del"/>
    <property type="match status" value="1"/>
</dbReference>
<proteinExistence type="predicted"/>
<evidence type="ECO:0000313" key="4">
    <source>
        <dbReference type="Proteomes" id="UP000253817"/>
    </source>
</evidence>
<evidence type="ECO:0000313" key="2">
    <source>
        <dbReference type="EMBL" id="RDB68938.1"/>
    </source>
</evidence>
<accession>A0A3N0IRF4</accession>
<dbReference type="SUPFAM" id="SSF89155">
    <property type="entry name" value="TorD-like"/>
    <property type="match status" value="1"/>
</dbReference>
<evidence type="ECO:0000256" key="1">
    <source>
        <dbReference type="ARBA" id="ARBA00023186"/>
    </source>
</evidence>
<name>A0A3N0IRF4_9ACTN</name>
<evidence type="ECO:0000313" key="3">
    <source>
        <dbReference type="EMBL" id="RNM39599.1"/>
    </source>
</evidence>
<gene>
    <name evidence="2" type="ORF">C1876_08265</name>
    <name evidence="3" type="ORF">DMP09_16465</name>
</gene>
<dbReference type="RefSeq" id="WP_114546247.1">
    <property type="nucleotide sequence ID" value="NZ_PPTT01000012.1"/>
</dbReference>
<dbReference type="InterPro" id="IPR050289">
    <property type="entry name" value="TorD/DmsD_chaperones"/>
</dbReference>
<dbReference type="Proteomes" id="UP000253817">
    <property type="component" value="Unassembled WGS sequence"/>
</dbReference>
<organism evidence="3 5">
    <name type="scientific">Eggerthella sinensis</name>
    <dbReference type="NCBI Taxonomy" id="242230"/>
    <lineage>
        <taxon>Bacteria</taxon>
        <taxon>Bacillati</taxon>
        <taxon>Actinomycetota</taxon>
        <taxon>Coriobacteriia</taxon>
        <taxon>Eggerthellales</taxon>
        <taxon>Eggerthellaceae</taxon>
        <taxon>Eggerthella</taxon>
    </lineage>
</organism>
<keyword evidence="4" id="KW-1185">Reference proteome</keyword>
<dbReference type="AlphaFoldDB" id="A0A3N0IRF4"/>
<dbReference type="EMBL" id="QICC01000120">
    <property type="protein sequence ID" value="RNM39599.1"/>
    <property type="molecule type" value="Genomic_DNA"/>
</dbReference>
<reference evidence="3" key="3">
    <citation type="journal article" date="2019" name="Microbiol. Resour. Announc.">
        <title>Draft Genome Sequences of Type Strains of Gordonibacter faecihominis, Paraeggerthella hongkongensis, Parvibacter caecicola,Slackia equolifaciens, Slackia faecicanis, and Slackia isoflavoniconvertens.</title>
        <authorList>
            <person name="Danylec N."/>
            <person name="Stoll D.A."/>
            <person name="Dotsch A."/>
            <person name="Huch M."/>
        </authorList>
    </citation>
    <scope>NUCLEOTIDE SEQUENCE</scope>
    <source>
        <strain evidence="3">DSM 16107</strain>
    </source>
</reference>
<protein>
    <submittedName>
        <fullName evidence="3">Molecular chaperone TorD</fullName>
    </submittedName>
</protein>
<dbReference type="Proteomes" id="UP000270112">
    <property type="component" value="Unassembled WGS sequence"/>
</dbReference>
<sequence length="225" mass="24844">MTEPLSAELAANLIGFCENRSRVYALLSRCFEKELDAAFAQQLAACDAYSFDDPALDAAFSALRSDVADLDERALEQLAVVFDLVFFGMGPRTAQKAFPYESVYTSDGGLMMQDAYADVLHVYRDARFEKNPGFTEPEDHLAVELAFMARLGERAADELRANDADAAEASLAAQRLFLHDHLLNWTDRFAVDMESAAGEGFYAHLASFTRAFLVADADELAEVLE</sequence>
<reference evidence="2 4" key="1">
    <citation type="journal article" date="2018" name="Elife">
        <title>Discovery and characterization of a prevalent human gut bacterial enzyme sufficient for the inactivation of a family of plant toxins.</title>
        <authorList>
            <person name="Koppel N."/>
            <person name="Bisanz J.E."/>
            <person name="Pandelia M.E."/>
            <person name="Turnbaugh P.J."/>
            <person name="Balskus E.P."/>
        </authorList>
    </citation>
    <scope>NUCLEOTIDE SEQUENCE [LARGE SCALE GENOMIC DNA]</scope>
    <source>
        <strain evidence="2 4">DSM 16107</strain>
    </source>
</reference>
<reference evidence="5" key="2">
    <citation type="submission" date="2018-05" db="EMBL/GenBank/DDBJ databases">
        <title>Genome Sequencing of selected type strains of the family Eggerthellaceae.</title>
        <authorList>
            <person name="Danylec N."/>
            <person name="Stoll D.A."/>
            <person name="Doetsch A."/>
            <person name="Huch M."/>
        </authorList>
    </citation>
    <scope>NUCLEOTIDE SEQUENCE [LARGE SCALE GENOMIC DNA]</scope>
    <source>
        <strain evidence="5">DSM 16107</strain>
    </source>
</reference>
<evidence type="ECO:0000313" key="5">
    <source>
        <dbReference type="Proteomes" id="UP000270112"/>
    </source>
</evidence>
<dbReference type="Gene3D" id="1.10.3480.10">
    <property type="entry name" value="TorD-like"/>
    <property type="match status" value="1"/>
</dbReference>
<dbReference type="PANTHER" id="PTHR34227">
    <property type="entry name" value="CHAPERONE PROTEIN YCDY"/>
    <property type="match status" value="1"/>
</dbReference>
<dbReference type="InterPro" id="IPR020945">
    <property type="entry name" value="DMSO/NO3_reduct_chaperone"/>
</dbReference>
<dbReference type="EMBL" id="PPTT01000012">
    <property type="protein sequence ID" value="RDB68938.1"/>
    <property type="molecule type" value="Genomic_DNA"/>
</dbReference>
<dbReference type="OrthoDB" id="7849731at2"/>
<dbReference type="PANTHER" id="PTHR34227:SF1">
    <property type="entry name" value="DIMETHYL SULFOXIDE REDUCTASE CHAPERONE-RELATED"/>
    <property type="match status" value="1"/>
</dbReference>
<keyword evidence="1" id="KW-0143">Chaperone</keyword>
<dbReference type="InterPro" id="IPR036411">
    <property type="entry name" value="TorD-like_sf"/>
</dbReference>